<dbReference type="PANTHER" id="PTHR23355:SF9">
    <property type="entry name" value="DIS3-LIKE EXONUCLEASE 2"/>
    <property type="match status" value="1"/>
</dbReference>
<dbReference type="Gene3D" id="2.40.50.140">
    <property type="entry name" value="Nucleic acid-binding proteins"/>
    <property type="match status" value="2"/>
</dbReference>
<dbReference type="PANTHER" id="PTHR23355">
    <property type="entry name" value="RIBONUCLEASE"/>
    <property type="match status" value="1"/>
</dbReference>
<dbReference type="SMART" id="SM00316">
    <property type="entry name" value="S1"/>
    <property type="match status" value="1"/>
</dbReference>
<keyword evidence="3 8" id="KW-0963">Cytoplasm</keyword>
<evidence type="ECO:0000256" key="6">
    <source>
        <dbReference type="ARBA" id="ARBA00022839"/>
    </source>
</evidence>
<dbReference type="NCBIfam" id="TIGR02063">
    <property type="entry name" value="RNase_R"/>
    <property type="match status" value="1"/>
</dbReference>
<evidence type="ECO:0000256" key="1">
    <source>
        <dbReference type="ARBA" id="ARBA00001849"/>
    </source>
</evidence>
<dbReference type="InterPro" id="IPR001900">
    <property type="entry name" value="RNase_II/R"/>
</dbReference>
<dbReference type="Proteomes" id="UP000824267">
    <property type="component" value="Unassembled WGS sequence"/>
</dbReference>
<reference evidence="10" key="1">
    <citation type="journal article" date="2021" name="PeerJ">
        <title>Extensive microbial diversity within the chicken gut microbiome revealed by metagenomics and culture.</title>
        <authorList>
            <person name="Gilroy R."/>
            <person name="Ravi A."/>
            <person name="Getino M."/>
            <person name="Pursley I."/>
            <person name="Horton D.L."/>
            <person name="Alikhan N.F."/>
            <person name="Baker D."/>
            <person name="Gharbi K."/>
            <person name="Hall N."/>
            <person name="Watson M."/>
            <person name="Adriaenssens E.M."/>
            <person name="Foster-Nyarko E."/>
            <person name="Jarju S."/>
            <person name="Secka A."/>
            <person name="Antonio M."/>
            <person name="Oren A."/>
            <person name="Chaudhuri R.R."/>
            <person name="La Ragione R."/>
            <person name="Hildebrand F."/>
            <person name="Pallen M.J."/>
        </authorList>
    </citation>
    <scope>NUCLEOTIDE SEQUENCE</scope>
    <source>
        <strain evidence="10">Gambia16-930</strain>
    </source>
</reference>
<evidence type="ECO:0000256" key="3">
    <source>
        <dbReference type="ARBA" id="ARBA00022490"/>
    </source>
</evidence>
<feature type="domain" description="S1 motif" evidence="9">
    <location>
        <begin position="689"/>
        <end position="770"/>
    </location>
</feature>
<evidence type="ECO:0000259" key="9">
    <source>
        <dbReference type="PROSITE" id="PS50126"/>
    </source>
</evidence>
<dbReference type="GO" id="GO:0008859">
    <property type="term" value="F:exoribonuclease II activity"/>
    <property type="evidence" value="ECO:0007669"/>
    <property type="project" value="UniProtKB-UniRule"/>
</dbReference>
<name>A0A9D1RIE7_9BACT</name>
<dbReference type="InterPro" id="IPR040476">
    <property type="entry name" value="CSD2"/>
</dbReference>
<keyword evidence="7 8" id="KW-0694">RNA-binding</keyword>
<evidence type="ECO:0000256" key="5">
    <source>
        <dbReference type="ARBA" id="ARBA00022801"/>
    </source>
</evidence>
<dbReference type="InterPro" id="IPR022966">
    <property type="entry name" value="RNase_II/R_CS"/>
</dbReference>
<keyword evidence="5 8" id="KW-0378">Hydrolase</keyword>
<dbReference type="PROSITE" id="PS01175">
    <property type="entry name" value="RIBONUCLEASE_II"/>
    <property type="match status" value="1"/>
</dbReference>
<dbReference type="Pfam" id="PF00773">
    <property type="entry name" value="RNB"/>
    <property type="match status" value="1"/>
</dbReference>
<evidence type="ECO:0000256" key="4">
    <source>
        <dbReference type="ARBA" id="ARBA00022722"/>
    </source>
</evidence>
<dbReference type="Pfam" id="PF00575">
    <property type="entry name" value="S1"/>
    <property type="match status" value="1"/>
</dbReference>
<dbReference type="InterPro" id="IPR011805">
    <property type="entry name" value="RNase_R"/>
</dbReference>
<dbReference type="SMART" id="SM00357">
    <property type="entry name" value="CSP"/>
    <property type="match status" value="2"/>
</dbReference>
<comment type="catalytic activity">
    <reaction evidence="1 8">
        <text>Exonucleolytic cleavage in the 3'- to 5'-direction to yield nucleoside 5'-phosphates.</text>
        <dbReference type="EC" id="3.1.13.1"/>
    </reaction>
</comment>
<protein>
    <recommendedName>
        <fullName evidence="8">Ribonuclease R</fullName>
        <shortName evidence="8">RNase R</shortName>
        <ecNumber evidence="8">3.1.13.1</ecNumber>
    </recommendedName>
</protein>
<dbReference type="EMBL" id="DXGG01000252">
    <property type="protein sequence ID" value="HIW88224.1"/>
    <property type="molecule type" value="Genomic_DNA"/>
</dbReference>
<keyword evidence="6 8" id="KW-0269">Exonuclease</keyword>
<dbReference type="InterPro" id="IPR013223">
    <property type="entry name" value="RNase_B_OB_dom"/>
</dbReference>
<comment type="similarity">
    <text evidence="8">Belongs to the RNR ribonuclease family. RNase R subfamily.</text>
</comment>
<dbReference type="GO" id="GO:0003723">
    <property type="term" value="F:RNA binding"/>
    <property type="evidence" value="ECO:0007669"/>
    <property type="project" value="UniProtKB-UniRule"/>
</dbReference>
<dbReference type="GO" id="GO:0005829">
    <property type="term" value="C:cytosol"/>
    <property type="evidence" value="ECO:0007669"/>
    <property type="project" value="TreeGrafter"/>
</dbReference>
<evidence type="ECO:0000313" key="11">
    <source>
        <dbReference type="Proteomes" id="UP000824267"/>
    </source>
</evidence>
<dbReference type="GO" id="GO:0006402">
    <property type="term" value="P:mRNA catabolic process"/>
    <property type="evidence" value="ECO:0007669"/>
    <property type="project" value="TreeGrafter"/>
</dbReference>
<gene>
    <name evidence="8 10" type="primary">rnr</name>
    <name evidence="10" type="ORF">IAC47_08170</name>
</gene>
<keyword evidence="4 8" id="KW-0540">Nuclease</keyword>
<dbReference type="NCBIfam" id="TIGR00358">
    <property type="entry name" value="3_prime_RNase"/>
    <property type="match status" value="1"/>
</dbReference>
<comment type="subcellular location">
    <subcellularLocation>
        <location evidence="2 8">Cytoplasm</location>
    </subcellularLocation>
</comment>
<dbReference type="HAMAP" id="MF_01895">
    <property type="entry name" value="RNase_R"/>
    <property type="match status" value="1"/>
</dbReference>
<dbReference type="InterPro" id="IPR004476">
    <property type="entry name" value="RNase_II/RNase_R"/>
</dbReference>
<proteinExistence type="inferred from homology"/>
<dbReference type="SMART" id="SM00955">
    <property type="entry name" value="RNB"/>
    <property type="match status" value="1"/>
</dbReference>
<evidence type="ECO:0000256" key="8">
    <source>
        <dbReference type="HAMAP-Rule" id="MF_01895"/>
    </source>
</evidence>
<evidence type="ECO:0000313" key="10">
    <source>
        <dbReference type="EMBL" id="HIW88224.1"/>
    </source>
</evidence>
<dbReference type="InterPro" id="IPR012340">
    <property type="entry name" value="NA-bd_OB-fold"/>
</dbReference>
<dbReference type="PROSITE" id="PS50126">
    <property type="entry name" value="S1"/>
    <property type="match status" value="1"/>
</dbReference>
<comment type="caution">
    <text evidence="10">The sequence shown here is derived from an EMBL/GenBank/DDBJ whole genome shotgun (WGS) entry which is preliminary data.</text>
</comment>
<evidence type="ECO:0000256" key="7">
    <source>
        <dbReference type="ARBA" id="ARBA00022884"/>
    </source>
</evidence>
<dbReference type="Pfam" id="PF08206">
    <property type="entry name" value="OB_RNB"/>
    <property type="match status" value="1"/>
</dbReference>
<dbReference type="InterPro" id="IPR011129">
    <property type="entry name" value="CSD"/>
</dbReference>
<dbReference type="InterPro" id="IPR003029">
    <property type="entry name" value="S1_domain"/>
</dbReference>
<dbReference type="Pfam" id="PF17876">
    <property type="entry name" value="CSD2"/>
    <property type="match status" value="1"/>
</dbReference>
<comment type="function">
    <text evidence="8">3'-5' exoribonuclease that releases 5'-nucleoside monophosphates and is involved in maturation of structured RNAs.</text>
</comment>
<sequence length="774" mass="89588">MFFFHNFQIKFREFQFKIHFYGIKNHLSQIKFEKLRTKRRTTKRKFYLCSSFKNMSVMKTTKNNLSSFATSILKIFAASPFELYNYKQIASRLGFTDKGSKEMIQNHLISMSGDGILIEQEKGRYKLNPQYANSNLLPKHYVIGTVDMKQTAKAYVIPEDDSEDIYISPNNTNHALDGDKVKVYLFPQRKKRKREGQIVEIIQRAKISFVGIIEKHSRFAFLVTDNSSMPFDIFIPLEDLGGAKDGEKALVEMTEWPEKANNPFGKVIKVLGKPGDNNVEMQSILAEYNFPLAFPKEVEQEAEKIDTEISRQEIEKRKDFRDAVTFTIDPSDAKDFDDALSCRMLDNGNIEAGVHIADVSYYVRPNGSIDRQAYERGTSVYLVDRTIPMLPEKLCNNVCSLREGEDKLCFSVVFEMNQKAEVVREWFGKTIINSNRRFTYEEAQKIIENGEGEYSQEINAIWNLAKTMRDKRFKNGAINFDNPEVKFKLDENAKPVGVYVKESKEANWLIEEFMLLANKKVAELIGKQKDRKKAKTFVYRVHDEPNKEKLSTFKEFIGKLGYSIQDKTRSSLAKSLNHLFESVVGRGEETMISMIAVRTMSKAFYSTDNIGHYGLGFPYYTHFTSPIRRYPDLMVHRLLELYLEGRGSVDKDTYEDKCEHCSNMEKKAANAERDSVKYKQAEFLSDKVGQEFYGIISGVSKWGLYVMLDDNKCEGLVPMREINDDFYVLDEDNFRIIGKTNGRIYQLGMKIKVRIDSVDLFKRRMNFLIVDSEE</sequence>
<organism evidence="10 11">
    <name type="scientific">Candidatus Onthomorpha intestinigallinarum</name>
    <dbReference type="NCBI Taxonomy" id="2840880"/>
    <lineage>
        <taxon>Bacteria</taxon>
        <taxon>Pseudomonadati</taxon>
        <taxon>Bacteroidota</taxon>
        <taxon>Bacteroidia</taxon>
        <taxon>Bacteroidales</taxon>
        <taxon>Candidatus Onthomorpha</taxon>
    </lineage>
</organism>
<dbReference type="CDD" id="cd04471">
    <property type="entry name" value="S1_RNase_R"/>
    <property type="match status" value="1"/>
</dbReference>
<dbReference type="EC" id="3.1.13.1" evidence="8"/>
<reference evidence="10" key="2">
    <citation type="submission" date="2021-04" db="EMBL/GenBank/DDBJ databases">
        <authorList>
            <person name="Gilroy R."/>
        </authorList>
    </citation>
    <scope>NUCLEOTIDE SEQUENCE</scope>
    <source>
        <strain evidence="10">Gambia16-930</strain>
    </source>
</reference>
<dbReference type="SUPFAM" id="SSF50249">
    <property type="entry name" value="Nucleic acid-binding proteins"/>
    <property type="match status" value="4"/>
</dbReference>
<dbReference type="InterPro" id="IPR050180">
    <property type="entry name" value="RNR_Ribonuclease"/>
</dbReference>
<accession>A0A9D1RIE7</accession>
<dbReference type="AlphaFoldDB" id="A0A9D1RIE7"/>
<evidence type="ECO:0000256" key="2">
    <source>
        <dbReference type="ARBA" id="ARBA00004496"/>
    </source>
</evidence>